<dbReference type="GO" id="GO:0004844">
    <property type="term" value="F:uracil DNA N-glycosylase activity"/>
    <property type="evidence" value="ECO:0007669"/>
    <property type="project" value="UniProtKB-UniRule"/>
</dbReference>
<dbReference type="SMART" id="SM00986">
    <property type="entry name" value="UDG"/>
    <property type="match status" value="1"/>
</dbReference>
<evidence type="ECO:0000256" key="3">
    <source>
        <dbReference type="ARBA" id="ARBA00008184"/>
    </source>
</evidence>
<evidence type="ECO:0000313" key="13">
    <source>
        <dbReference type="EMBL" id="NML13739.1"/>
    </source>
</evidence>
<evidence type="ECO:0000256" key="8">
    <source>
        <dbReference type="ARBA" id="ARBA00023204"/>
    </source>
</evidence>
<comment type="similarity">
    <text evidence="3 9 11">Belongs to the uracil-DNA glycosylase (UDG) superfamily. UNG family.</text>
</comment>
<proteinExistence type="inferred from homology"/>
<dbReference type="HAMAP" id="MF_00148">
    <property type="entry name" value="UDG"/>
    <property type="match status" value="1"/>
</dbReference>
<dbReference type="SMART" id="SM00987">
    <property type="entry name" value="UreE_C"/>
    <property type="match status" value="1"/>
</dbReference>
<dbReference type="NCBIfam" id="TIGR00628">
    <property type="entry name" value="ung"/>
    <property type="match status" value="1"/>
</dbReference>
<dbReference type="Proteomes" id="UP000574067">
    <property type="component" value="Unassembled WGS sequence"/>
</dbReference>
<evidence type="ECO:0000256" key="9">
    <source>
        <dbReference type="HAMAP-Rule" id="MF_00148"/>
    </source>
</evidence>
<feature type="domain" description="Uracil-DNA glycosylase-like" evidence="12">
    <location>
        <begin position="64"/>
        <end position="229"/>
    </location>
</feature>
<evidence type="ECO:0000256" key="7">
    <source>
        <dbReference type="ARBA" id="ARBA00022801"/>
    </source>
</evidence>
<sequence length="240" mass="25898">MDNQQLNRLQPPLEAQLHGIDPGWQHVVDGWLDSLTGQTLVSFVDQRLAAGATVFPARPLRALELTPLSNTKVVLLGQDPYHGAGQAEGLAFSVPEGVTPPPSLRNVFKEMQRDLGLKAPRHGHLVAWAQRGVLLLNTTLTVEEGKPASHAKRGWEALTDALIEAAAAEPQPKVFMLWGAHAQAKRPLIEAAGGQHLVLVSNHPSPLAATKPPIPFIGCGHFGQASVFLAERGRPIDWQL</sequence>
<keyword evidence="14" id="KW-1185">Reference proteome</keyword>
<dbReference type="InterPro" id="IPR005122">
    <property type="entry name" value="Uracil-DNA_glycosylase-like"/>
</dbReference>
<dbReference type="NCBIfam" id="NF003592">
    <property type="entry name" value="PRK05254.1-5"/>
    <property type="match status" value="1"/>
</dbReference>
<dbReference type="RefSeq" id="WP_169158637.1">
    <property type="nucleotide sequence ID" value="NZ_JABBFW010000001.1"/>
</dbReference>
<dbReference type="CDD" id="cd10027">
    <property type="entry name" value="UDG-F1-like"/>
    <property type="match status" value="1"/>
</dbReference>
<keyword evidence="9" id="KW-0963">Cytoplasm</keyword>
<dbReference type="AlphaFoldDB" id="A0A848F564"/>
<dbReference type="PROSITE" id="PS00130">
    <property type="entry name" value="U_DNA_GLYCOSYLASE"/>
    <property type="match status" value="1"/>
</dbReference>
<dbReference type="PANTHER" id="PTHR11264:SF0">
    <property type="entry name" value="URACIL-DNA GLYCOSYLASE"/>
    <property type="match status" value="1"/>
</dbReference>
<organism evidence="13 14">
    <name type="scientific">Azohydromonas caseinilytica</name>
    <dbReference type="NCBI Taxonomy" id="2728836"/>
    <lineage>
        <taxon>Bacteria</taxon>
        <taxon>Pseudomonadati</taxon>
        <taxon>Pseudomonadota</taxon>
        <taxon>Betaproteobacteria</taxon>
        <taxon>Burkholderiales</taxon>
        <taxon>Sphaerotilaceae</taxon>
        <taxon>Azohydromonas</taxon>
    </lineage>
</organism>
<keyword evidence="13" id="KW-0326">Glycosidase</keyword>
<dbReference type="InterPro" id="IPR036895">
    <property type="entry name" value="Uracil-DNA_glycosylase-like_sf"/>
</dbReference>
<evidence type="ECO:0000256" key="6">
    <source>
        <dbReference type="ARBA" id="ARBA00022763"/>
    </source>
</evidence>
<comment type="catalytic activity">
    <reaction evidence="1 9 11">
        <text>Hydrolyzes single-stranded DNA or mismatched double-stranded DNA and polynucleotides, releasing free uracil.</text>
        <dbReference type="EC" id="3.2.2.27"/>
    </reaction>
</comment>
<dbReference type="GO" id="GO:0097510">
    <property type="term" value="P:base-excision repair, AP site formation via deaminated base removal"/>
    <property type="evidence" value="ECO:0007669"/>
    <property type="project" value="TreeGrafter"/>
</dbReference>
<evidence type="ECO:0000256" key="2">
    <source>
        <dbReference type="ARBA" id="ARBA00002631"/>
    </source>
</evidence>
<dbReference type="NCBIfam" id="NF003588">
    <property type="entry name" value="PRK05254.1-1"/>
    <property type="match status" value="1"/>
</dbReference>
<dbReference type="InterPro" id="IPR018085">
    <property type="entry name" value="Ura-DNA_Glyclase_AS"/>
</dbReference>
<dbReference type="Pfam" id="PF03167">
    <property type="entry name" value="UDG"/>
    <property type="match status" value="1"/>
</dbReference>
<evidence type="ECO:0000259" key="12">
    <source>
        <dbReference type="SMART" id="SM00986"/>
    </source>
</evidence>
<dbReference type="EMBL" id="JABBFW010000001">
    <property type="protein sequence ID" value="NML13739.1"/>
    <property type="molecule type" value="Genomic_DNA"/>
</dbReference>
<evidence type="ECO:0000256" key="5">
    <source>
        <dbReference type="ARBA" id="ARBA00018429"/>
    </source>
</evidence>
<gene>
    <name evidence="9" type="primary">ung</name>
    <name evidence="13" type="ORF">HHL10_01940</name>
</gene>
<dbReference type="Gene3D" id="3.40.470.10">
    <property type="entry name" value="Uracil-DNA glycosylase-like domain"/>
    <property type="match status" value="1"/>
</dbReference>
<dbReference type="NCBIfam" id="NF003591">
    <property type="entry name" value="PRK05254.1-4"/>
    <property type="match status" value="1"/>
</dbReference>
<dbReference type="PANTHER" id="PTHR11264">
    <property type="entry name" value="URACIL-DNA GLYCOSYLASE"/>
    <property type="match status" value="1"/>
</dbReference>
<name>A0A848F564_9BURK</name>
<keyword evidence="7 9" id="KW-0378">Hydrolase</keyword>
<evidence type="ECO:0000256" key="1">
    <source>
        <dbReference type="ARBA" id="ARBA00001400"/>
    </source>
</evidence>
<dbReference type="GO" id="GO:0005737">
    <property type="term" value="C:cytoplasm"/>
    <property type="evidence" value="ECO:0007669"/>
    <property type="project" value="UniProtKB-SubCell"/>
</dbReference>
<dbReference type="InterPro" id="IPR002043">
    <property type="entry name" value="UDG_fam1"/>
</dbReference>
<evidence type="ECO:0000256" key="11">
    <source>
        <dbReference type="RuleBase" id="RU003780"/>
    </source>
</evidence>
<comment type="function">
    <text evidence="2 9 11">Excises uracil residues from the DNA which can arise as a result of misincorporation of dUMP residues by DNA polymerase or due to deamination of cytosine.</text>
</comment>
<comment type="caution">
    <text evidence="13">The sequence shown here is derived from an EMBL/GenBank/DDBJ whole genome shotgun (WGS) entry which is preliminary data.</text>
</comment>
<accession>A0A848F564</accession>
<dbReference type="NCBIfam" id="NF003589">
    <property type="entry name" value="PRK05254.1-2"/>
    <property type="match status" value="1"/>
</dbReference>
<evidence type="ECO:0000256" key="10">
    <source>
        <dbReference type="PROSITE-ProRule" id="PRU10072"/>
    </source>
</evidence>
<dbReference type="EC" id="3.2.2.27" evidence="4 9"/>
<protein>
    <recommendedName>
        <fullName evidence="5 9">Uracil-DNA glycosylase</fullName>
        <shortName evidence="9">UDG</shortName>
        <ecNumber evidence="4 9">3.2.2.27</ecNumber>
    </recommendedName>
</protein>
<feature type="active site" description="Proton acceptor" evidence="9 10">
    <location>
        <position position="79"/>
    </location>
</feature>
<evidence type="ECO:0000256" key="4">
    <source>
        <dbReference type="ARBA" id="ARBA00012030"/>
    </source>
</evidence>
<keyword evidence="6 9" id="KW-0227">DNA damage</keyword>
<keyword evidence="8 9" id="KW-0234">DNA repair</keyword>
<reference evidence="13 14" key="1">
    <citation type="submission" date="2020-04" db="EMBL/GenBank/DDBJ databases">
        <title>Azohydromonas sp. isolated from soil.</title>
        <authorList>
            <person name="Dahal R.H."/>
        </authorList>
    </citation>
    <scope>NUCLEOTIDE SEQUENCE [LARGE SCALE GENOMIC DNA]</scope>
    <source>
        <strain evidence="13 14">G-1-1-14</strain>
    </source>
</reference>
<evidence type="ECO:0000313" key="14">
    <source>
        <dbReference type="Proteomes" id="UP000574067"/>
    </source>
</evidence>
<comment type="subcellular location">
    <subcellularLocation>
        <location evidence="9">Cytoplasm</location>
    </subcellularLocation>
</comment>
<dbReference type="SUPFAM" id="SSF52141">
    <property type="entry name" value="Uracil-DNA glycosylase-like"/>
    <property type="match status" value="1"/>
</dbReference>